<dbReference type="EnsemblMetazoa" id="XM_022806523">
    <property type="protein sequence ID" value="XP_022662258"/>
    <property type="gene ID" value="LOC111250780"/>
</dbReference>
<dbReference type="InterPro" id="IPR006606">
    <property type="entry name" value="BBL5"/>
</dbReference>
<keyword evidence="4" id="KW-0963">Cytoplasm</keyword>
<evidence type="ECO:0000256" key="4">
    <source>
        <dbReference type="ARBA" id="ARBA00022490"/>
    </source>
</evidence>
<comment type="similarity">
    <text evidence="3">Belongs to the BBS5 family.</text>
</comment>
<dbReference type="Proteomes" id="UP000594260">
    <property type="component" value="Unplaced"/>
</dbReference>
<dbReference type="AlphaFoldDB" id="A0A7M7K679"/>
<protein>
    <recommendedName>
        <fullName evidence="8">BBSome complex member BBS5 PH domain-containing protein</fullName>
    </recommendedName>
</protein>
<evidence type="ECO:0000256" key="7">
    <source>
        <dbReference type="ARBA" id="ARBA00023273"/>
    </source>
</evidence>
<dbReference type="GO" id="GO:0034464">
    <property type="term" value="C:BBSome"/>
    <property type="evidence" value="ECO:0007669"/>
    <property type="project" value="InterPro"/>
</dbReference>
<evidence type="ECO:0000256" key="1">
    <source>
        <dbReference type="ARBA" id="ARBA00004138"/>
    </source>
</evidence>
<dbReference type="GO" id="GO:0036064">
    <property type="term" value="C:ciliary basal body"/>
    <property type="evidence" value="ECO:0007669"/>
    <property type="project" value="TreeGrafter"/>
</dbReference>
<proteinExistence type="inferred from homology"/>
<organism evidence="9 10">
    <name type="scientific">Varroa destructor</name>
    <name type="common">Honeybee mite</name>
    <dbReference type="NCBI Taxonomy" id="109461"/>
    <lineage>
        <taxon>Eukaryota</taxon>
        <taxon>Metazoa</taxon>
        <taxon>Ecdysozoa</taxon>
        <taxon>Arthropoda</taxon>
        <taxon>Chelicerata</taxon>
        <taxon>Arachnida</taxon>
        <taxon>Acari</taxon>
        <taxon>Parasitiformes</taxon>
        <taxon>Mesostigmata</taxon>
        <taxon>Gamasina</taxon>
        <taxon>Dermanyssoidea</taxon>
        <taxon>Varroidae</taxon>
        <taxon>Varroa</taxon>
    </lineage>
</organism>
<evidence type="ECO:0000313" key="9">
    <source>
        <dbReference type="EnsemblMetazoa" id="XP_022662258"/>
    </source>
</evidence>
<evidence type="ECO:0000256" key="3">
    <source>
        <dbReference type="ARBA" id="ARBA00005822"/>
    </source>
</evidence>
<keyword evidence="7" id="KW-0966">Cell projection</keyword>
<dbReference type="CTD" id="129880"/>
<dbReference type="RefSeq" id="XP_022662258.1">
    <property type="nucleotide sequence ID" value="XM_022806523.1"/>
</dbReference>
<keyword evidence="5" id="KW-0969">Cilium</keyword>
<comment type="subcellular location">
    <subcellularLocation>
        <location evidence="1">Cell projection</location>
        <location evidence="1">Cilium</location>
    </subcellularLocation>
    <subcellularLocation>
        <location evidence="2">Cytoplasm</location>
        <location evidence="2">Cytoskeleton</location>
    </subcellularLocation>
</comment>
<evidence type="ECO:0000256" key="6">
    <source>
        <dbReference type="ARBA" id="ARBA00023212"/>
    </source>
</evidence>
<dbReference type="GO" id="GO:0060271">
    <property type="term" value="P:cilium assembly"/>
    <property type="evidence" value="ECO:0007669"/>
    <property type="project" value="TreeGrafter"/>
</dbReference>
<evidence type="ECO:0000256" key="2">
    <source>
        <dbReference type="ARBA" id="ARBA00004245"/>
    </source>
</evidence>
<dbReference type="GO" id="GO:0032266">
    <property type="term" value="F:phosphatidylinositol-3-phosphate binding"/>
    <property type="evidence" value="ECO:0007669"/>
    <property type="project" value="TreeGrafter"/>
</dbReference>
<dbReference type="PANTHER" id="PTHR21351:SF0">
    <property type="entry name" value="BARDET-BIEDL SYNDROME 5 PROTEIN"/>
    <property type="match status" value="1"/>
</dbReference>
<dbReference type="GeneID" id="111250780"/>
<reference evidence="9" key="1">
    <citation type="submission" date="2021-01" db="UniProtKB">
        <authorList>
            <consortium name="EnsemblMetazoa"/>
        </authorList>
    </citation>
    <scope>IDENTIFICATION</scope>
</reference>
<evidence type="ECO:0000313" key="10">
    <source>
        <dbReference type="Proteomes" id="UP000594260"/>
    </source>
</evidence>
<accession>A0A7M7K679</accession>
<dbReference type="PANTHER" id="PTHR21351">
    <property type="entry name" value="BARDET-BIEDL SYNDROME PROTEIN 5"/>
    <property type="match status" value="1"/>
</dbReference>
<name>A0A7M7K679_VARDE</name>
<feature type="domain" description="BBSome complex member BBS5 PH" evidence="8">
    <location>
        <begin position="29"/>
        <end position="83"/>
    </location>
</feature>
<evidence type="ECO:0000256" key="5">
    <source>
        <dbReference type="ARBA" id="ARBA00023069"/>
    </source>
</evidence>
<sequence length="300" mass="34052">MHEIYDPYWQDKDIRFDITNPELAFGSVEQLLDKLESVEDTKGNPGERGKIFISNMRLIWQSHTKPRVNLTVGWACVTGISSRSVNSALKGLTEALYLMTRLNNTRFEFIFTNLMSGTPRLVASVLNVYKTYNATRLYRELKLRSAIIHNRALKVASLRSRESKFGMALVIETTEWSGGYLLGFKIDPPEKLKEVLKELRSVCKVHREKPIWGVDETTLQTTQKATMELINEEGSIGMPTLIEDDEVSQQDIPPDLLAAYYVDGGLEEDRQIVYAEELGLAVEALTEGYTLKSLWEVIPS</sequence>
<dbReference type="SMART" id="SM00683">
    <property type="entry name" value="DM16"/>
    <property type="match status" value="1"/>
</dbReference>
<keyword evidence="6" id="KW-0206">Cytoskeleton</keyword>
<keyword evidence="10" id="KW-1185">Reference proteome</keyword>
<evidence type="ECO:0000259" key="8">
    <source>
        <dbReference type="SMART" id="SM00683"/>
    </source>
</evidence>
<dbReference type="Pfam" id="PF07289">
    <property type="entry name" value="BBL5"/>
    <property type="match status" value="1"/>
</dbReference>
<dbReference type="InterPro" id="IPR014003">
    <property type="entry name" value="BBS5_PH"/>
</dbReference>